<dbReference type="InterPro" id="IPR029060">
    <property type="entry name" value="PIN-like_dom_sf"/>
</dbReference>
<evidence type="ECO:0000259" key="1">
    <source>
        <dbReference type="Pfam" id="PF13470"/>
    </source>
</evidence>
<gene>
    <name evidence="2" type="ORF">I6N95_21285</name>
</gene>
<keyword evidence="3" id="KW-1185">Reference proteome</keyword>
<evidence type="ECO:0000313" key="3">
    <source>
        <dbReference type="Proteomes" id="UP000674938"/>
    </source>
</evidence>
<reference evidence="2" key="1">
    <citation type="submission" date="2020-12" db="EMBL/GenBank/DDBJ databases">
        <title>Vagococcus allomyrinae sp. nov. and Enterococcus lavae sp. nov., isolated from the larvae of Allomyrina dichotoma.</title>
        <authorList>
            <person name="Lee S.D."/>
        </authorList>
    </citation>
    <scope>NUCLEOTIDE SEQUENCE</scope>
    <source>
        <strain evidence="2">BWB3-3</strain>
    </source>
</reference>
<comment type="caution">
    <text evidence="2">The sequence shown here is derived from an EMBL/GenBank/DDBJ whole genome shotgun (WGS) entry which is preliminary data.</text>
</comment>
<dbReference type="CDD" id="cd09854">
    <property type="entry name" value="PIN_VapC-like"/>
    <property type="match status" value="1"/>
</dbReference>
<feature type="domain" description="PIN" evidence="1">
    <location>
        <begin position="2"/>
        <end position="116"/>
    </location>
</feature>
<sequence>MKVLIDINIVLDYLFRRDEVTYRNAKDIYLASVYGVIQGVVTANMVTDIFYLIEKYQGKEKAKIEIEKLIKTMAILPVDKEDCLNALREEMSDYEDALAVACSKRYGIDLVVTRNAKDFEKSGLIVYKPEEFLERIKSN</sequence>
<dbReference type="RefSeq" id="WP_209531371.1">
    <property type="nucleotide sequence ID" value="NZ_JAEEGA010000017.1"/>
</dbReference>
<organism evidence="2 3">
    <name type="scientific">Vagococcus allomyrinae</name>
    <dbReference type="NCBI Taxonomy" id="2794353"/>
    <lineage>
        <taxon>Bacteria</taxon>
        <taxon>Bacillati</taxon>
        <taxon>Bacillota</taxon>
        <taxon>Bacilli</taxon>
        <taxon>Lactobacillales</taxon>
        <taxon>Enterococcaceae</taxon>
        <taxon>Vagococcus</taxon>
    </lineage>
</organism>
<dbReference type="Pfam" id="PF13470">
    <property type="entry name" value="PIN_3"/>
    <property type="match status" value="1"/>
</dbReference>
<dbReference type="Gene3D" id="3.40.50.1010">
    <property type="entry name" value="5'-nuclease"/>
    <property type="match status" value="1"/>
</dbReference>
<evidence type="ECO:0000313" key="2">
    <source>
        <dbReference type="EMBL" id="MBP1043563.1"/>
    </source>
</evidence>
<protein>
    <submittedName>
        <fullName evidence="2">PIN domain-containing protein</fullName>
    </submittedName>
</protein>
<dbReference type="InterPro" id="IPR002716">
    <property type="entry name" value="PIN_dom"/>
</dbReference>
<accession>A0A940PGL0</accession>
<dbReference type="AlphaFoldDB" id="A0A940PGL0"/>
<dbReference type="EMBL" id="JAEEGA010000017">
    <property type="protein sequence ID" value="MBP1043563.1"/>
    <property type="molecule type" value="Genomic_DNA"/>
</dbReference>
<name>A0A940PGL0_9ENTE</name>
<dbReference type="Proteomes" id="UP000674938">
    <property type="component" value="Unassembled WGS sequence"/>
</dbReference>
<proteinExistence type="predicted"/>
<dbReference type="SUPFAM" id="SSF88723">
    <property type="entry name" value="PIN domain-like"/>
    <property type="match status" value="1"/>
</dbReference>